<comment type="pathway">
    <text evidence="2">Amino-acid biosynthesis; L-methionine biosynthesis via salvage pathway; L-methionine from S-methyl-5-thio-alpha-D-ribose 1-phosphate: step 1/6.</text>
</comment>
<feature type="binding site" evidence="2">
    <location>
        <begin position="48"/>
        <end position="50"/>
    </location>
    <ligand>
        <name>substrate</name>
    </ligand>
</feature>
<keyword evidence="4" id="KW-1185">Reference proteome</keyword>
<dbReference type="NCBIfam" id="NF004326">
    <property type="entry name" value="PRK05720.1"/>
    <property type="match status" value="1"/>
</dbReference>
<dbReference type="GO" id="GO:0046523">
    <property type="term" value="F:S-methyl-5-thioribose-1-phosphate isomerase activity"/>
    <property type="evidence" value="ECO:0007669"/>
    <property type="project" value="UniProtKB-EC"/>
</dbReference>
<dbReference type="EMBL" id="JAUQUB010000007">
    <property type="protein sequence ID" value="MDO7883645.1"/>
    <property type="molecule type" value="Genomic_DNA"/>
</dbReference>
<dbReference type="Gene3D" id="1.20.120.420">
    <property type="entry name" value="translation initiation factor eif-2b, domain 1"/>
    <property type="match status" value="1"/>
</dbReference>
<evidence type="ECO:0000256" key="1">
    <source>
        <dbReference type="ARBA" id="ARBA00023235"/>
    </source>
</evidence>
<dbReference type="EC" id="5.3.1.23" evidence="2"/>
<comment type="function">
    <text evidence="2">Catalyzes the interconversion of methylthioribose-1-phosphate (MTR-1-P) into methylthioribulose-1-phosphate (MTRu-1-P).</text>
</comment>
<evidence type="ECO:0000313" key="4">
    <source>
        <dbReference type="Proteomes" id="UP001241072"/>
    </source>
</evidence>
<dbReference type="PANTHER" id="PTHR43475">
    <property type="entry name" value="METHYLTHIORIBOSE-1-PHOSPHATE ISOMERASE"/>
    <property type="match status" value="1"/>
</dbReference>
<keyword evidence="2" id="KW-0028">Amino-acid biosynthesis</keyword>
<evidence type="ECO:0000256" key="2">
    <source>
        <dbReference type="HAMAP-Rule" id="MF_01678"/>
    </source>
</evidence>
<comment type="catalytic activity">
    <reaction evidence="2">
        <text>5-(methylsulfanyl)-alpha-D-ribose 1-phosphate = 5-(methylsulfanyl)-D-ribulose 1-phosphate</text>
        <dbReference type="Rhea" id="RHEA:19989"/>
        <dbReference type="ChEBI" id="CHEBI:58533"/>
        <dbReference type="ChEBI" id="CHEBI:58548"/>
        <dbReference type="EC" id="5.3.1.23"/>
    </reaction>
</comment>
<keyword evidence="2" id="KW-0486">Methionine biosynthesis</keyword>
<feature type="site" description="Transition state stabilizer" evidence="2">
    <location>
        <position position="141"/>
    </location>
</feature>
<dbReference type="InterPro" id="IPR011559">
    <property type="entry name" value="Initiation_fac_2B_a/b/d"/>
</dbReference>
<dbReference type="Gene3D" id="3.40.50.10470">
    <property type="entry name" value="Translation initiation factor eif-2b, domain 2"/>
    <property type="match status" value="1"/>
</dbReference>
<comment type="similarity">
    <text evidence="2">Belongs to the EIF-2B alpha/beta/delta subunits family. MtnA subfamily.</text>
</comment>
<reference evidence="3 4" key="1">
    <citation type="submission" date="2023-07" db="EMBL/GenBank/DDBJ databases">
        <title>Protaetiibacter sp. nov WY-16 isolated from soil.</title>
        <authorList>
            <person name="Liu B."/>
            <person name="Wan Y."/>
        </authorList>
    </citation>
    <scope>NUCLEOTIDE SEQUENCE [LARGE SCALE GENOMIC DNA]</scope>
    <source>
        <strain evidence="3 4">WY-16</strain>
    </source>
</reference>
<gene>
    <name evidence="2 3" type="primary">mtnA</name>
    <name evidence="3" type="ORF">Q5716_15535</name>
</gene>
<dbReference type="Proteomes" id="UP001241072">
    <property type="component" value="Unassembled WGS sequence"/>
</dbReference>
<feature type="binding site" evidence="2">
    <location>
        <begin position="231"/>
        <end position="232"/>
    </location>
    <ligand>
        <name>substrate</name>
    </ligand>
</feature>
<proteinExistence type="inferred from homology"/>
<name>A0ABT9BW71_9MICO</name>
<keyword evidence="1 2" id="KW-0413">Isomerase</keyword>
<dbReference type="SUPFAM" id="SSF100950">
    <property type="entry name" value="NagB/RpiA/CoA transferase-like"/>
    <property type="match status" value="1"/>
</dbReference>
<accession>A0ABT9BW71</accession>
<evidence type="ECO:0000313" key="3">
    <source>
        <dbReference type="EMBL" id="MDO7883645.1"/>
    </source>
</evidence>
<comment type="caution">
    <text evidence="3">The sequence shown here is derived from an EMBL/GenBank/DDBJ whole genome shotgun (WGS) entry which is preliminary data.</text>
</comment>
<dbReference type="HAMAP" id="MF_01678">
    <property type="entry name" value="Salvage_MtnA"/>
    <property type="match status" value="1"/>
</dbReference>
<dbReference type="PANTHER" id="PTHR43475:SF1">
    <property type="entry name" value="METHYLTHIORIBOSE-1-PHOSPHATE ISOMERASE"/>
    <property type="match status" value="1"/>
</dbReference>
<dbReference type="NCBIfam" id="TIGR00512">
    <property type="entry name" value="salvage_mtnA"/>
    <property type="match status" value="1"/>
</dbReference>
<dbReference type="NCBIfam" id="TIGR00524">
    <property type="entry name" value="eIF-2B_rel"/>
    <property type="match status" value="1"/>
</dbReference>
<feature type="binding site" evidence="2">
    <location>
        <position position="180"/>
    </location>
    <ligand>
        <name>substrate</name>
    </ligand>
</feature>
<dbReference type="Pfam" id="PF01008">
    <property type="entry name" value="IF-2B"/>
    <property type="match status" value="1"/>
</dbReference>
<dbReference type="InterPro" id="IPR027363">
    <property type="entry name" value="M1Pi_N"/>
</dbReference>
<feature type="active site" description="Proton donor" evidence="2">
    <location>
        <position position="221"/>
    </location>
</feature>
<dbReference type="InterPro" id="IPR042529">
    <property type="entry name" value="IF_2B-like_C"/>
</dbReference>
<dbReference type="InterPro" id="IPR000649">
    <property type="entry name" value="IF-2B-related"/>
</dbReference>
<protein>
    <recommendedName>
        <fullName evidence="2">Methylthioribose-1-phosphate isomerase</fullName>
        <shortName evidence="2">M1Pi</shortName>
        <shortName evidence="2">MTR-1-P isomerase</shortName>
        <ecNumber evidence="2">5.3.1.23</ecNumber>
    </recommendedName>
    <alternativeName>
        <fullName evidence="2">S-methyl-5-thioribose-1-phosphate isomerase</fullName>
    </alternativeName>
</protein>
<organism evidence="3 4">
    <name type="scientific">Antiquaquibacter soli</name>
    <dbReference type="NCBI Taxonomy" id="3064523"/>
    <lineage>
        <taxon>Bacteria</taxon>
        <taxon>Bacillati</taxon>
        <taxon>Actinomycetota</taxon>
        <taxon>Actinomycetes</taxon>
        <taxon>Micrococcales</taxon>
        <taxon>Microbacteriaceae</taxon>
        <taxon>Antiquaquibacter</taxon>
    </lineage>
</organism>
<sequence>MSALPASVGWTGDAVRIIDQRLLPGQLSVRDLATVDEVVDAIATLAVRGANVIGSAGALGFVLGVRAGLDADDTAARLIAARPTAVNLRVAVGLALDAYHAGRDPLGVALGLLTADDEQTRRIGELGRDELAGARVILTHCNTGRLATTGWGTALGVAYAIHESGRPLTVLATETRPLRQGARLTAWELAASGIDVELLVDSAAAAALGTGRVDAVIVGADRIAANGDTANKVGTRSLAVAAAREGVPFYVAATLNAIDPSTASGADIEIEERSADEVLDTPIEGVRVWNPAFDVTPAELITGIITEAGILRAPYSDSIAKAVQA</sequence>
<dbReference type="RefSeq" id="WP_305004073.1">
    <property type="nucleotide sequence ID" value="NZ_JAUQUB010000007.1"/>
</dbReference>
<dbReference type="InterPro" id="IPR037171">
    <property type="entry name" value="NagB/RpiA_transferase-like"/>
</dbReference>
<dbReference type="InterPro" id="IPR005251">
    <property type="entry name" value="IF-M1Pi"/>
</dbReference>
<feature type="binding site" evidence="2">
    <location>
        <position position="82"/>
    </location>
    <ligand>
        <name>substrate</name>
    </ligand>
</feature>